<feature type="non-terminal residue" evidence="1">
    <location>
        <position position="1"/>
    </location>
</feature>
<dbReference type="AlphaFoldDB" id="A0A6V8PLT0"/>
<evidence type="ECO:0000313" key="1">
    <source>
        <dbReference type="EMBL" id="GFP33569.1"/>
    </source>
</evidence>
<proteinExistence type="predicted"/>
<accession>A0A6V8PLT0</accession>
<organism evidence="1 2">
    <name type="scientific">Candidatus Hakubella thermalkaliphila</name>
    <dbReference type="NCBI Taxonomy" id="2754717"/>
    <lineage>
        <taxon>Bacteria</taxon>
        <taxon>Bacillati</taxon>
        <taxon>Actinomycetota</taxon>
        <taxon>Actinomycetota incertae sedis</taxon>
        <taxon>Candidatus Hakubellales</taxon>
        <taxon>Candidatus Hakubellaceae</taxon>
        <taxon>Candidatus Hakubella</taxon>
    </lineage>
</organism>
<gene>
    <name evidence="1" type="ORF">HKBW3S42_01906</name>
</gene>
<sequence length="69" mass="8052">WTIKDSQMTPSNKGRWGNFDLIGIEIKSLTDMERWLLYSVFHIINIYGTTGGKCMLRPQGFCTFEKTLY</sequence>
<comment type="caution">
    <text evidence="1">The sequence shown here is derived from an EMBL/GenBank/DDBJ whole genome shotgun (WGS) entry which is preliminary data.</text>
</comment>
<name>A0A6V8PLT0_9ACTN</name>
<evidence type="ECO:0000313" key="2">
    <source>
        <dbReference type="Proteomes" id="UP000568877"/>
    </source>
</evidence>
<protein>
    <submittedName>
        <fullName evidence="1">Uncharacterized protein</fullName>
    </submittedName>
</protein>
<reference evidence="1 2" key="1">
    <citation type="journal article" date="2020" name="Front. Microbiol.">
        <title>Single-cell genomics of novel Actinobacteria with the Wood-Ljungdahl pathway discovered in a serpentinizing system.</title>
        <authorList>
            <person name="Merino N."/>
            <person name="Kawai M."/>
            <person name="Boyd E.S."/>
            <person name="Colman D.R."/>
            <person name="McGlynn S.E."/>
            <person name="Nealson K.H."/>
            <person name="Kurokawa K."/>
            <person name="Hongoh Y."/>
        </authorList>
    </citation>
    <scope>NUCLEOTIDE SEQUENCE [LARGE SCALE GENOMIC DNA]</scope>
    <source>
        <strain evidence="1 2">S42</strain>
    </source>
</reference>
<dbReference type="Proteomes" id="UP000568877">
    <property type="component" value="Unassembled WGS sequence"/>
</dbReference>
<dbReference type="EMBL" id="BLSA01000564">
    <property type="protein sequence ID" value="GFP33569.1"/>
    <property type="molecule type" value="Genomic_DNA"/>
</dbReference>